<proteinExistence type="predicted"/>
<protein>
    <submittedName>
        <fullName evidence="1">Uncharacterized protein</fullName>
    </submittedName>
</protein>
<dbReference type="Proteomes" id="UP000239757">
    <property type="component" value="Unassembled WGS sequence"/>
</dbReference>
<name>A0A2P5Y753_GOSBA</name>
<dbReference type="AlphaFoldDB" id="A0A2P5Y753"/>
<evidence type="ECO:0000313" key="2">
    <source>
        <dbReference type="Proteomes" id="UP000239757"/>
    </source>
</evidence>
<evidence type="ECO:0000313" key="1">
    <source>
        <dbReference type="EMBL" id="PPS11433.1"/>
    </source>
</evidence>
<organism evidence="1 2">
    <name type="scientific">Gossypium barbadense</name>
    <name type="common">Sea Island cotton</name>
    <name type="synonym">Hibiscus barbadensis</name>
    <dbReference type="NCBI Taxonomy" id="3634"/>
    <lineage>
        <taxon>Eukaryota</taxon>
        <taxon>Viridiplantae</taxon>
        <taxon>Streptophyta</taxon>
        <taxon>Embryophyta</taxon>
        <taxon>Tracheophyta</taxon>
        <taxon>Spermatophyta</taxon>
        <taxon>Magnoliopsida</taxon>
        <taxon>eudicotyledons</taxon>
        <taxon>Gunneridae</taxon>
        <taxon>Pentapetalae</taxon>
        <taxon>rosids</taxon>
        <taxon>malvids</taxon>
        <taxon>Malvales</taxon>
        <taxon>Malvaceae</taxon>
        <taxon>Malvoideae</taxon>
        <taxon>Gossypium</taxon>
    </lineage>
</organism>
<dbReference type="OrthoDB" id="10529898at2759"/>
<gene>
    <name evidence="1" type="ORF">GOBAR_AA09219</name>
</gene>
<sequence>MSRWLREDSDDGKWTRMEIDGENKTRRFGDDVTNQKENYGGMEMVRKATRYTRKSIELRIENNTGKFEEMEEETEFKYMAIDFVDGKKRQRYNTEGVLVDTREDESLQSNDHHKQFRFNADWLLNEELEEQVKHGSLSNEKEALMKLNKLGVCLSKWAKKEKGVRE</sequence>
<accession>A0A2P5Y753</accession>
<reference evidence="1 2" key="1">
    <citation type="submission" date="2015-01" db="EMBL/GenBank/DDBJ databases">
        <title>Genome of allotetraploid Gossypium barbadense reveals genomic plasticity and fiber elongation in cotton evolution.</title>
        <authorList>
            <person name="Chen X."/>
            <person name="Liu X."/>
            <person name="Zhao B."/>
            <person name="Zheng H."/>
            <person name="Hu Y."/>
            <person name="Lu G."/>
            <person name="Yang C."/>
            <person name="Chen J."/>
            <person name="Shan C."/>
            <person name="Zhang L."/>
            <person name="Zhou Y."/>
            <person name="Wang L."/>
            <person name="Guo W."/>
            <person name="Bai Y."/>
            <person name="Ruan J."/>
            <person name="Shangguan X."/>
            <person name="Mao Y."/>
            <person name="Jiang J."/>
            <person name="Zhu Y."/>
            <person name="Lei J."/>
            <person name="Kang H."/>
            <person name="Chen S."/>
            <person name="He X."/>
            <person name="Wang R."/>
            <person name="Wang Y."/>
            <person name="Chen J."/>
            <person name="Wang L."/>
            <person name="Yu S."/>
            <person name="Wang B."/>
            <person name="Wei J."/>
            <person name="Song S."/>
            <person name="Lu X."/>
            <person name="Gao Z."/>
            <person name="Gu W."/>
            <person name="Deng X."/>
            <person name="Ma D."/>
            <person name="Wang S."/>
            <person name="Liang W."/>
            <person name="Fang L."/>
            <person name="Cai C."/>
            <person name="Zhu X."/>
            <person name="Zhou B."/>
            <person name="Zhang Y."/>
            <person name="Chen Z."/>
            <person name="Xu S."/>
            <person name="Zhu R."/>
            <person name="Wang S."/>
            <person name="Zhang T."/>
            <person name="Zhao G."/>
        </authorList>
    </citation>
    <scope>NUCLEOTIDE SEQUENCE [LARGE SCALE GENOMIC DNA]</scope>
    <source>
        <strain evidence="2">cv. Xinhai21</strain>
        <tissue evidence="1">Leaf</tissue>
    </source>
</reference>
<dbReference type="EMBL" id="KZ663595">
    <property type="protein sequence ID" value="PPS11433.1"/>
    <property type="molecule type" value="Genomic_DNA"/>
</dbReference>